<reference evidence="2 3" key="1">
    <citation type="submission" date="2015-07" db="EMBL/GenBank/DDBJ databases">
        <title>Genome sequencing of Kibdelosporangium phytohabitans.</title>
        <authorList>
            <person name="Qin S."/>
            <person name="Xing K."/>
        </authorList>
    </citation>
    <scope>NUCLEOTIDE SEQUENCE [LARGE SCALE GENOMIC DNA]</scope>
    <source>
        <strain evidence="2 3">KLBMP1111</strain>
    </source>
</reference>
<feature type="domain" description="Pyridoxamine 5'-phosphate oxidase N-terminal" evidence="1">
    <location>
        <begin position="9"/>
        <end position="140"/>
    </location>
</feature>
<gene>
    <name evidence="2" type="ORF">AOZ06_29460</name>
</gene>
<dbReference type="STRING" id="860235.AOZ06_29460"/>
<dbReference type="AlphaFoldDB" id="A0A0N9I767"/>
<dbReference type="EMBL" id="CP012752">
    <property type="protein sequence ID" value="ALG10473.1"/>
    <property type="molecule type" value="Genomic_DNA"/>
</dbReference>
<dbReference type="Proteomes" id="UP000063699">
    <property type="component" value="Chromosome"/>
</dbReference>
<proteinExistence type="predicted"/>
<dbReference type="Pfam" id="PF01243">
    <property type="entry name" value="PNPOx_N"/>
    <property type="match status" value="1"/>
</dbReference>
<organism evidence="2 3">
    <name type="scientific">Kibdelosporangium phytohabitans</name>
    <dbReference type="NCBI Taxonomy" id="860235"/>
    <lineage>
        <taxon>Bacteria</taxon>
        <taxon>Bacillati</taxon>
        <taxon>Actinomycetota</taxon>
        <taxon>Actinomycetes</taxon>
        <taxon>Pseudonocardiales</taxon>
        <taxon>Pseudonocardiaceae</taxon>
        <taxon>Kibdelosporangium</taxon>
    </lineage>
</organism>
<dbReference type="RefSeq" id="WP_054292376.1">
    <property type="nucleotide sequence ID" value="NZ_CP012752.1"/>
</dbReference>
<dbReference type="KEGG" id="kphy:AOZ06_29460"/>
<evidence type="ECO:0000313" key="3">
    <source>
        <dbReference type="Proteomes" id="UP000063699"/>
    </source>
</evidence>
<dbReference type="SUPFAM" id="SSF50475">
    <property type="entry name" value="FMN-binding split barrel"/>
    <property type="match status" value="1"/>
</dbReference>
<dbReference type="InterPro" id="IPR012349">
    <property type="entry name" value="Split_barrel_FMN-bd"/>
</dbReference>
<evidence type="ECO:0000259" key="1">
    <source>
        <dbReference type="Pfam" id="PF01243"/>
    </source>
</evidence>
<accession>A0A0N9I767</accession>
<dbReference type="InterPro" id="IPR011576">
    <property type="entry name" value="Pyridox_Oxase_N"/>
</dbReference>
<evidence type="ECO:0000313" key="2">
    <source>
        <dbReference type="EMBL" id="ALG10473.1"/>
    </source>
</evidence>
<name>A0A0N9I767_9PSEU</name>
<dbReference type="Gene3D" id="2.30.110.10">
    <property type="entry name" value="Electron Transport, Fmn-binding Protein, Chain A"/>
    <property type="match status" value="1"/>
</dbReference>
<sequence>MSDPIGRSKALLDGARYLTLATTGADGPWASTVNFVALRGPLRLVWYSLRSARHSRNIAAHPEISASIFMTGLPGFGLDGAQLTGVCVTVEDVTEEFHRRFYELVAPDEAVRAQLALPREEFAGDGPRRFYQLEVRRWWLLDIDRWLADKHDTRFEVSRAPELP</sequence>
<dbReference type="OrthoDB" id="9788889at2"/>
<protein>
    <recommendedName>
        <fullName evidence="1">Pyridoxamine 5'-phosphate oxidase N-terminal domain-containing protein</fullName>
    </recommendedName>
</protein>
<keyword evidence="3" id="KW-1185">Reference proteome</keyword>